<proteinExistence type="predicted"/>
<dbReference type="OrthoDB" id="202188at2157"/>
<dbReference type="AlphaFoldDB" id="L9XY41"/>
<evidence type="ECO:0000256" key="1">
    <source>
        <dbReference type="SAM" id="Phobius"/>
    </source>
</evidence>
<evidence type="ECO:0000313" key="3">
    <source>
        <dbReference type="Proteomes" id="UP000011531"/>
    </source>
</evidence>
<dbReference type="RefSeq" id="WP_008419593.1">
    <property type="nucleotide sequence ID" value="NZ_AOIA01000017.1"/>
</dbReference>
<gene>
    <name evidence="2" type="ORF">C492_00769</name>
</gene>
<name>L9XY41_9EURY</name>
<sequence>MWSPIARRCLETVTVVESSVAEDVNRVALETSVRTRHCDLRCAASTRYGAAHRLALRVRPRDRVPVLALVPLAGYLLPIGIGNCARSGSIRAGFGALDAVAGSAAYFVGWCSGAAVFLLGLALSSALVVGSLLRAYATLAATRRVSLGYVAATG</sequence>
<dbReference type="Proteomes" id="UP000011531">
    <property type="component" value="Unassembled WGS sequence"/>
</dbReference>
<keyword evidence="1" id="KW-0812">Transmembrane</keyword>
<protein>
    <submittedName>
        <fullName evidence="2">Uncharacterized protein</fullName>
    </submittedName>
</protein>
<dbReference type="EMBL" id="AOIA01000017">
    <property type="protein sequence ID" value="ELY66412.1"/>
    <property type="molecule type" value="Genomic_DNA"/>
</dbReference>
<evidence type="ECO:0000313" key="2">
    <source>
        <dbReference type="EMBL" id="ELY66412.1"/>
    </source>
</evidence>
<feature type="transmembrane region" description="Helical" evidence="1">
    <location>
        <begin position="64"/>
        <end position="85"/>
    </location>
</feature>
<keyword evidence="3" id="KW-1185">Reference proteome</keyword>
<feature type="transmembrane region" description="Helical" evidence="1">
    <location>
        <begin position="115"/>
        <end position="137"/>
    </location>
</feature>
<organism evidence="2 3">
    <name type="scientific">Natronococcus jeotgali DSM 18795</name>
    <dbReference type="NCBI Taxonomy" id="1227498"/>
    <lineage>
        <taxon>Archaea</taxon>
        <taxon>Methanobacteriati</taxon>
        <taxon>Methanobacteriota</taxon>
        <taxon>Stenosarchaea group</taxon>
        <taxon>Halobacteria</taxon>
        <taxon>Halobacteriales</taxon>
        <taxon>Natrialbaceae</taxon>
        <taxon>Natronococcus</taxon>
    </lineage>
</organism>
<accession>L9XY41</accession>
<keyword evidence="1" id="KW-0472">Membrane</keyword>
<keyword evidence="1" id="KW-1133">Transmembrane helix</keyword>
<comment type="caution">
    <text evidence="2">The sequence shown here is derived from an EMBL/GenBank/DDBJ whole genome shotgun (WGS) entry which is preliminary data.</text>
</comment>
<reference evidence="2 3" key="1">
    <citation type="journal article" date="2014" name="PLoS Genet.">
        <title>Phylogenetically driven sequencing of extremely halophilic archaea reveals strategies for static and dynamic osmo-response.</title>
        <authorList>
            <person name="Becker E.A."/>
            <person name="Seitzer P.M."/>
            <person name="Tritt A."/>
            <person name="Larsen D."/>
            <person name="Krusor M."/>
            <person name="Yao A.I."/>
            <person name="Wu D."/>
            <person name="Madern D."/>
            <person name="Eisen J.A."/>
            <person name="Darling A.E."/>
            <person name="Facciotti M.T."/>
        </authorList>
    </citation>
    <scope>NUCLEOTIDE SEQUENCE [LARGE SCALE GENOMIC DNA]</scope>
    <source>
        <strain evidence="2 3">DSM 18795</strain>
    </source>
</reference>